<comment type="similarity">
    <text evidence="1">Belongs to the aldehyde dehydrogenase family.</text>
</comment>
<dbReference type="OrthoDB" id="6187633at2"/>
<dbReference type="InterPro" id="IPR016161">
    <property type="entry name" value="Ald_DH/histidinol_DH"/>
</dbReference>
<dbReference type="AlphaFoldDB" id="A0A3A3G4H3"/>
<comment type="caution">
    <text evidence="4">The sequence shown here is derived from an EMBL/GenBank/DDBJ whole genome shotgun (WGS) entry which is preliminary data.</text>
</comment>
<evidence type="ECO:0000313" key="5">
    <source>
        <dbReference type="Proteomes" id="UP000266327"/>
    </source>
</evidence>
<name>A0A3A3G4H3_9BURK</name>
<dbReference type="Gene3D" id="3.40.309.10">
    <property type="entry name" value="Aldehyde Dehydrogenase, Chain A, domain 2"/>
    <property type="match status" value="1"/>
</dbReference>
<dbReference type="SUPFAM" id="SSF53720">
    <property type="entry name" value="ALDH-like"/>
    <property type="match status" value="1"/>
</dbReference>
<dbReference type="InterPro" id="IPR015590">
    <property type="entry name" value="Aldehyde_DH_dom"/>
</dbReference>
<dbReference type="EMBL" id="QYUQ01000002">
    <property type="protein sequence ID" value="RJG03378.1"/>
    <property type="molecule type" value="Genomic_DNA"/>
</dbReference>
<evidence type="ECO:0000259" key="3">
    <source>
        <dbReference type="Pfam" id="PF00171"/>
    </source>
</evidence>
<gene>
    <name evidence="4" type="ORF">D3878_18730</name>
</gene>
<dbReference type="GO" id="GO:0016620">
    <property type="term" value="F:oxidoreductase activity, acting on the aldehyde or oxo group of donors, NAD or NADP as acceptor"/>
    <property type="evidence" value="ECO:0007669"/>
    <property type="project" value="InterPro"/>
</dbReference>
<accession>A0A3A3G4H3</accession>
<evidence type="ECO:0000256" key="2">
    <source>
        <dbReference type="ARBA" id="ARBA00023002"/>
    </source>
</evidence>
<dbReference type="RefSeq" id="WP_119786873.1">
    <property type="nucleotide sequence ID" value="NZ_QYUQ01000002.1"/>
</dbReference>
<dbReference type="Proteomes" id="UP000266327">
    <property type="component" value="Unassembled WGS sequence"/>
</dbReference>
<evidence type="ECO:0000256" key="1">
    <source>
        <dbReference type="ARBA" id="ARBA00009986"/>
    </source>
</evidence>
<dbReference type="PANTHER" id="PTHR42804:SF1">
    <property type="entry name" value="ALDEHYDE DEHYDROGENASE-RELATED"/>
    <property type="match status" value="1"/>
</dbReference>
<keyword evidence="5" id="KW-1185">Reference proteome</keyword>
<dbReference type="Pfam" id="PF00171">
    <property type="entry name" value="Aldedh"/>
    <property type="match status" value="1"/>
</dbReference>
<protein>
    <submittedName>
        <fullName evidence="4">Aldehyde dehydrogenase family protein</fullName>
    </submittedName>
</protein>
<dbReference type="FunFam" id="3.40.605.10:FF:000007">
    <property type="entry name" value="NAD/NADP-dependent betaine aldehyde dehydrogenase"/>
    <property type="match status" value="1"/>
</dbReference>
<dbReference type="PANTHER" id="PTHR42804">
    <property type="entry name" value="ALDEHYDE DEHYDROGENASE"/>
    <property type="match status" value="1"/>
</dbReference>
<dbReference type="FunFam" id="3.40.309.10:FF:000012">
    <property type="entry name" value="Betaine aldehyde dehydrogenase"/>
    <property type="match status" value="1"/>
</dbReference>
<dbReference type="InterPro" id="IPR016163">
    <property type="entry name" value="Ald_DH_C"/>
</dbReference>
<organism evidence="4 5">
    <name type="scientific">Noviherbaspirillum sedimenti</name>
    <dbReference type="NCBI Taxonomy" id="2320865"/>
    <lineage>
        <taxon>Bacteria</taxon>
        <taxon>Pseudomonadati</taxon>
        <taxon>Pseudomonadota</taxon>
        <taxon>Betaproteobacteria</taxon>
        <taxon>Burkholderiales</taxon>
        <taxon>Oxalobacteraceae</taxon>
        <taxon>Noviherbaspirillum</taxon>
    </lineage>
</organism>
<sequence>MGNTEKFYIDGLWSEPQGQQRRAVINPATEEAFAHIRMGSAEDVDRAVMAARRAFESYSQSTRELRMSLLARIIEVYQRRMAELGRVISDEMGAPLPMAIQMQAGSGMGHLKANLEILRDYQFEQVHGRSVVAREPVGVCALITPWNWPVNQMVSKIVPALAAGCTMVLKPSELSPLSAVLLAEILDEAGVPPGVFNLVQGDGPTVGATLAAHPEVDMVSFTGSTRGGVAVAKAAADTVKRVTQELGGKSANIILADADFAEAVRAGTVACLINSGQTCKAPTRMLVPAARHAEAVQLAREVAEAYRVGDPLAEGTQMGPLANRMQYDRVREMIAVGVAEGAELVCGGAGLPEGVEGGYFVRPTVFANVNNAMRIAREEIFGPVLCILPFESEDQAVAIANDTPYGLSGAVWADSFAQAVQVGRRLRTGSVHLNGAPSDLLAPFGGYKQSGNGREWGVQGLEEFLETKALIGSAAHS</sequence>
<dbReference type="CDD" id="cd07138">
    <property type="entry name" value="ALDH_CddD_SSP0762"/>
    <property type="match status" value="1"/>
</dbReference>
<reference evidence="5" key="1">
    <citation type="submission" date="2018-09" db="EMBL/GenBank/DDBJ databases">
        <authorList>
            <person name="Zhu H."/>
        </authorList>
    </citation>
    <scope>NUCLEOTIDE SEQUENCE [LARGE SCALE GENOMIC DNA]</scope>
    <source>
        <strain evidence="5">K1S02-23</strain>
    </source>
</reference>
<evidence type="ECO:0000313" key="4">
    <source>
        <dbReference type="EMBL" id="RJG03378.1"/>
    </source>
</evidence>
<keyword evidence="2" id="KW-0560">Oxidoreductase</keyword>
<dbReference type="Gene3D" id="3.40.605.10">
    <property type="entry name" value="Aldehyde Dehydrogenase, Chain A, domain 1"/>
    <property type="match status" value="1"/>
</dbReference>
<feature type="domain" description="Aldehyde dehydrogenase" evidence="3">
    <location>
        <begin position="13"/>
        <end position="469"/>
    </location>
</feature>
<proteinExistence type="inferred from homology"/>
<dbReference type="InterPro" id="IPR016162">
    <property type="entry name" value="Ald_DH_N"/>
</dbReference>